<keyword evidence="5 12" id="KW-0808">Transferase</keyword>
<evidence type="ECO:0000256" key="10">
    <source>
        <dbReference type="ARBA" id="ARBA00048997"/>
    </source>
</evidence>
<keyword evidence="4 12" id="KW-0328">Glycosyltransferase</keyword>
<organism evidence="12 13">
    <name type="scientific">Thermobifida halotolerans</name>
    <dbReference type="NCBI Taxonomy" id="483545"/>
    <lineage>
        <taxon>Bacteria</taxon>
        <taxon>Bacillati</taxon>
        <taxon>Actinomycetota</taxon>
        <taxon>Actinomycetes</taxon>
        <taxon>Streptosporangiales</taxon>
        <taxon>Nocardiopsidaceae</taxon>
        <taxon>Thermobifida</taxon>
    </lineage>
</organism>
<evidence type="ECO:0000256" key="9">
    <source>
        <dbReference type="ARBA" id="ARBA00048689"/>
    </source>
</evidence>
<evidence type="ECO:0000256" key="2">
    <source>
        <dbReference type="ARBA" id="ARBA00001946"/>
    </source>
</evidence>
<gene>
    <name evidence="12" type="ORF">NI17_003650</name>
</gene>
<reference evidence="12" key="1">
    <citation type="submission" date="2020-10" db="EMBL/GenBank/DDBJ databases">
        <title>De novo genome project of the cellulose decomposer Thermobifida halotolerans type strain.</title>
        <authorList>
            <person name="Nagy I."/>
            <person name="Horvath B."/>
            <person name="Kukolya J."/>
            <person name="Nagy I."/>
            <person name="Orsini M."/>
        </authorList>
    </citation>
    <scope>NUCLEOTIDE SEQUENCE</scope>
    <source>
        <strain evidence="12">DSM 44931</strain>
    </source>
</reference>
<name>A0A399G4K8_9ACTN</name>
<evidence type="ECO:0000256" key="7">
    <source>
        <dbReference type="ARBA" id="ARBA00039022"/>
    </source>
</evidence>
<dbReference type="NCBIfam" id="NF010496">
    <property type="entry name" value="PRK13915.1"/>
    <property type="match status" value="1"/>
</dbReference>
<comment type="cofactor">
    <cofactor evidence="2">
        <name>Mg(2+)</name>
        <dbReference type="ChEBI" id="CHEBI:18420"/>
    </cofactor>
</comment>
<comment type="catalytic activity">
    <reaction evidence="9">
        <text>(2R)-3-phosphoglycerate + UDP-alpha-D-glucose = (2R)-2-O-(alpha-D-glucopyranosyl)-3-phospho-glycerate + UDP + H(+)</text>
        <dbReference type="Rhea" id="RHEA:31319"/>
        <dbReference type="ChEBI" id="CHEBI:15378"/>
        <dbReference type="ChEBI" id="CHEBI:58223"/>
        <dbReference type="ChEBI" id="CHEBI:58272"/>
        <dbReference type="ChEBI" id="CHEBI:58885"/>
        <dbReference type="ChEBI" id="CHEBI:62600"/>
        <dbReference type="EC" id="2.4.1.266"/>
    </reaction>
    <physiologicalReaction direction="left-to-right" evidence="9">
        <dbReference type="Rhea" id="RHEA:31320"/>
    </physiologicalReaction>
</comment>
<evidence type="ECO:0000256" key="4">
    <source>
        <dbReference type="ARBA" id="ARBA00022676"/>
    </source>
</evidence>
<accession>A0A399G4K8</accession>
<dbReference type="InterPro" id="IPR001173">
    <property type="entry name" value="Glyco_trans_2-like"/>
</dbReference>
<dbReference type="GO" id="GO:0016757">
    <property type="term" value="F:glycosyltransferase activity"/>
    <property type="evidence" value="ECO:0007669"/>
    <property type="project" value="UniProtKB-KW"/>
</dbReference>
<evidence type="ECO:0000313" key="12">
    <source>
        <dbReference type="EMBL" id="UOE20344.1"/>
    </source>
</evidence>
<dbReference type="InterPro" id="IPR029044">
    <property type="entry name" value="Nucleotide-diphossugar_trans"/>
</dbReference>
<proteinExistence type="inferred from homology"/>
<comment type="cofactor">
    <cofactor evidence="1">
        <name>Mn(2+)</name>
        <dbReference type="ChEBI" id="CHEBI:29035"/>
    </cofactor>
</comment>
<keyword evidence="6" id="KW-0460">Magnesium</keyword>
<dbReference type="AlphaFoldDB" id="A0A399G4K8"/>
<protein>
    <recommendedName>
        <fullName evidence="8">Glucosyl-3-phosphoglycerate synthase</fullName>
        <ecNumber evidence="7">2.4.1.266</ecNumber>
    </recommendedName>
</protein>
<evidence type="ECO:0000256" key="3">
    <source>
        <dbReference type="ARBA" id="ARBA00006739"/>
    </source>
</evidence>
<dbReference type="RefSeq" id="WP_119267734.1">
    <property type="nucleotide sequence ID" value="NZ_CP063196.1"/>
</dbReference>
<dbReference type="EC" id="2.4.1.266" evidence="7"/>
<dbReference type="KEGG" id="thao:NI17_003650"/>
<dbReference type="EMBL" id="CP063196">
    <property type="protein sequence ID" value="UOE20344.1"/>
    <property type="molecule type" value="Genomic_DNA"/>
</dbReference>
<sequence>MMPTRTRQWLSHRMNSHLDWPASRALALKGDTTISVVLPAKDEQETVGSIVTAIRESLVERVPLVDEVVVIDSRSTDNTAKVAARAGATVHAQDDILPDLPGLWGKGEALWKSLAVTSGDVVVFVDSDIRNFGPHFVTGLVGPLLADPDLAYVKGCYSRPLRQEDSFNPFDGGRVTELLARPLLNMCWPDLSGFVQPLAGEYAGRRTALEEVPFVCGYGVEFALLVDLADLVGVDRMAQTDLGCREHSHQSTAALGRMSGQILDTAWSRMHRHGIVTSEHPPSSGITQFVQTADGYESLDWEVRVSERPPMSRVLGGRGAAPRPRQPLR</sequence>
<evidence type="ECO:0000256" key="8">
    <source>
        <dbReference type="ARBA" id="ARBA00040894"/>
    </source>
</evidence>
<dbReference type="Pfam" id="PF00535">
    <property type="entry name" value="Glycos_transf_2"/>
    <property type="match status" value="1"/>
</dbReference>
<evidence type="ECO:0000256" key="1">
    <source>
        <dbReference type="ARBA" id="ARBA00001936"/>
    </source>
</evidence>
<comment type="catalytic activity">
    <reaction evidence="10">
        <text>an NDP-alpha-D-glucose + (2R)-3-phosphoglycerate = (2R)-2-O-(alpha-D-glucopyranosyl)-3-phospho-glycerate + a ribonucleoside 5'-diphosphate + H(+)</text>
        <dbReference type="Rhea" id="RHEA:47244"/>
        <dbReference type="ChEBI" id="CHEBI:15378"/>
        <dbReference type="ChEBI" id="CHEBI:57930"/>
        <dbReference type="ChEBI" id="CHEBI:58272"/>
        <dbReference type="ChEBI" id="CHEBI:62600"/>
        <dbReference type="ChEBI" id="CHEBI:76533"/>
        <dbReference type="EC" id="2.4.1.266"/>
    </reaction>
    <physiologicalReaction direction="left-to-right" evidence="10">
        <dbReference type="Rhea" id="RHEA:47245"/>
    </physiologicalReaction>
</comment>
<evidence type="ECO:0000313" key="13">
    <source>
        <dbReference type="Proteomes" id="UP000265719"/>
    </source>
</evidence>
<evidence type="ECO:0000256" key="5">
    <source>
        <dbReference type="ARBA" id="ARBA00022679"/>
    </source>
</evidence>
<feature type="domain" description="Glycosyltransferase 2-like" evidence="11">
    <location>
        <begin position="35"/>
        <end position="151"/>
    </location>
</feature>
<dbReference type="SUPFAM" id="SSF53448">
    <property type="entry name" value="Nucleotide-diphospho-sugar transferases"/>
    <property type="match status" value="1"/>
</dbReference>
<comment type="similarity">
    <text evidence="3">Belongs to the glycosyltransferase 2 family.</text>
</comment>
<dbReference type="Proteomes" id="UP000265719">
    <property type="component" value="Chromosome"/>
</dbReference>
<evidence type="ECO:0000259" key="11">
    <source>
        <dbReference type="Pfam" id="PF00535"/>
    </source>
</evidence>
<dbReference type="PANTHER" id="PTHR48090">
    <property type="entry name" value="UNDECAPRENYL-PHOSPHATE 4-DEOXY-4-FORMAMIDO-L-ARABINOSE TRANSFERASE-RELATED"/>
    <property type="match status" value="1"/>
</dbReference>
<keyword evidence="13" id="KW-1185">Reference proteome</keyword>
<evidence type="ECO:0000256" key="6">
    <source>
        <dbReference type="ARBA" id="ARBA00022842"/>
    </source>
</evidence>
<dbReference type="InterPro" id="IPR050256">
    <property type="entry name" value="Glycosyltransferase_2"/>
</dbReference>
<dbReference type="PANTHER" id="PTHR48090:SF10">
    <property type="entry name" value="GLUCOSYL-3-PHOSPHOGLYCERATE SYNTHASE"/>
    <property type="match status" value="1"/>
</dbReference>
<dbReference type="Gene3D" id="3.90.550.10">
    <property type="entry name" value="Spore Coat Polysaccharide Biosynthesis Protein SpsA, Chain A"/>
    <property type="match status" value="1"/>
</dbReference>